<accession>A0AC35FAQ0</accession>
<name>A0AC35FAQ0_9BILA</name>
<dbReference type="WBParaSite" id="PS1159_v2.g1493.t1">
    <property type="protein sequence ID" value="PS1159_v2.g1493.t1"/>
    <property type="gene ID" value="PS1159_v2.g1493"/>
</dbReference>
<protein>
    <submittedName>
        <fullName evidence="2">Uncharacterized protein</fullName>
    </submittedName>
</protein>
<evidence type="ECO:0000313" key="2">
    <source>
        <dbReference type="WBParaSite" id="PS1159_v2.g1493.t1"/>
    </source>
</evidence>
<dbReference type="Proteomes" id="UP000887580">
    <property type="component" value="Unplaced"/>
</dbReference>
<reference evidence="2" key="1">
    <citation type="submission" date="2022-11" db="UniProtKB">
        <authorList>
            <consortium name="WormBaseParasite"/>
        </authorList>
    </citation>
    <scope>IDENTIFICATION</scope>
</reference>
<organism evidence="1 2">
    <name type="scientific">Panagrolaimus sp. PS1159</name>
    <dbReference type="NCBI Taxonomy" id="55785"/>
    <lineage>
        <taxon>Eukaryota</taxon>
        <taxon>Metazoa</taxon>
        <taxon>Ecdysozoa</taxon>
        <taxon>Nematoda</taxon>
        <taxon>Chromadorea</taxon>
        <taxon>Rhabditida</taxon>
        <taxon>Tylenchina</taxon>
        <taxon>Panagrolaimomorpha</taxon>
        <taxon>Panagrolaimoidea</taxon>
        <taxon>Panagrolaimidae</taxon>
        <taxon>Panagrolaimus</taxon>
    </lineage>
</organism>
<proteinExistence type="predicted"/>
<sequence>AAIPFITNVIPMILNNLAQWLQTSIFPQSDLPVWFLTVWSSAINPICTILLMSSYRKVIFNIFGSTSVPSKVSVIPRQTIVNVITH</sequence>
<evidence type="ECO:0000313" key="1">
    <source>
        <dbReference type="Proteomes" id="UP000887580"/>
    </source>
</evidence>